<feature type="non-terminal residue" evidence="1">
    <location>
        <position position="152"/>
    </location>
</feature>
<name>A0A8S2ZGT1_9BILA</name>
<dbReference type="Proteomes" id="UP000681722">
    <property type="component" value="Unassembled WGS sequence"/>
</dbReference>
<reference evidence="1" key="1">
    <citation type="submission" date="2021-02" db="EMBL/GenBank/DDBJ databases">
        <authorList>
            <person name="Nowell W R."/>
        </authorList>
    </citation>
    <scope>NUCLEOTIDE SEQUENCE</scope>
</reference>
<organism evidence="1 2">
    <name type="scientific">Didymodactylos carnosus</name>
    <dbReference type="NCBI Taxonomy" id="1234261"/>
    <lineage>
        <taxon>Eukaryota</taxon>
        <taxon>Metazoa</taxon>
        <taxon>Spiralia</taxon>
        <taxon>Gnathifera</taxon>
        <taxon>Rotifera</taxon>
        <taxon>Eurotatoria</taxon>
        <taxon>Bdelloidea</taxon>
        <taxon>Philodinida</taxon>
        <taxon>Philodinidae</taxon>
        <taxon>Didymodactylos</taxon>
    </lineage>
</organism>
<sequence length="152" mass="17977">MFFEIETKEIKDHKILEKLVNNSTMVGYLQTPQNEFNLKPNINLNVLNKILIDRYLNFEQINSKLFEEIRNNISLIKNGTDQANIFNLHRLRGEKSCPTKNDVLSLLNDIEKMSKFNPFIIDKKDEFYVKIECYLIQETLIQQLKRVLSLIV</sequence>
<comment type="caution">
    <text evidence="1">The sequence shown here is derived from an EMBL/GenBank/DDBJ whole genome shotgun (WGS) entry which is preliminary data.</text>
</comment>
<evidence type="ECO:0000313" key="2">
    <source>
        <dbReference type="Proteomes" id="UP000681722"/>
    </source>
</evidence>
<gene>
    <name evidence="1" type="ORF">SRO942_LOCUS49992</name>
</gene>
<dbReference type="EMBL" id="CAJOBC010138101">
    <property type="protein sequence ID" value="CAF4635773.1"/>
    <property type="molecule type" value="Genomic_DNA"/>
</dbReference>
<protein>
    <submittedName>
        <fullName evidence="1">Uncharacterized protein</fullName>
    </submittedName>
</protein>
<accession>A0A8S2ZGT1</accession>
<proteinExistence type="predicted"/>
<evidence type="ECO:0000313" key="1">
    <source>
        <dbReference type="EMBL" id="CAF4635773.1"/>
    </source>
</evidence>
<feature type="non-terminal residue" evidence="1">
    <location>
        <position position="1"/>
    </location>
</feature>
<dbReference type="AlphaFoldDB" id="A0A8S2ZGT1"/>